<sequence>MVAQPGGDIGSVTALCAALFDALLDGWGVDDIARLVGTGGSGFFNDLIHQNFHHGLRPDAAAPLWASRSASLRSARSMPDCDMRRSSSSSSLSR</sequence>
<dbReference type="EMBL" id="VSSQ01041021">
    <property type="protein sequence ID" value="MPM94371.1"/>
    <property type="molecule type" value="Genomic_DNA"/>
</dbReference>
<feature type="region of interest" description="Disordered" evidence="1">
    <location>
        <begin position="73"/>
        <end position="94"/>
    </location>
</feature>
<accession>A0A645DYH8</accession>
<protein>
    <submittedName>
        <fullName evidence="2">Uncharacterized protein</fullName>
    </submittedName>
</protein>
<evidence type="ECO:0000313" key="2">
    <source>
        <dbReference type="EMBL" id="MPM94371.1"/>
    </source>
</evidence>
<proteinExistence type="predicted"/>
<name>A0A645DYH8_9ZZZZ</name>
<gene>
    <name evidence="2" type="ORF">SDC9_141517</name>
</gene>
<evidence type="ECO:0000256" key="1">
    <source>
        <dbReference type="SAM" id="MobiDB-lite"/>
    </source>
</evidence>
<comment type="caution">
    <text evidence="2">The sequence shown here is derived from an EMBL/GenBank/DDBJ whole genome shotgun (WGS) entry which is preliminary data.</text>
</comment>
<dbReference type="AlphaFoldDB" id="A0A645DYH8"/>
<reference evidence="2" key="1">
    <citation type="submission" date="2019-08" db="EMBL/GenBank/DDBJ databases">
        <authorList>
            <person name="Kucharzyk K."/>
            <person name="Murdoch R.W."/>
            <person name="Higgins S."/>
            <person name="Loffler F."/>
        </authorList>
    </citation>
    <scope>NUCLEOTIDE SEQUENCE</scope>
</reference>
<organism evidence="2">
    <name type="scientific">bioreactor metagenome</name>
    <dbReference type="NCBI Taxonomy" id="1076179"/>
    <lineage>
        <taxon>unclassified sequences</taxon>
        <taxon>metagenomes</taxon>
        <taxon>ecological metagenomes</taxon>
    </lineage>
</organism>